<dbReference type="GO" id="GO:0060070">
    <property type="term" value="P:canonical Wnt signaling pathway"/>
    <property type="evidence" value="ECO:0007669"/>
    <property type="project" value="TreeGrafter"/>
</dbReference>
<dbReference type="Pfam" id="PF00505">
    <property type="entry name" value="HMG_box"/>
    <property type="match status" value="1"/>
</dbReference>
<evidence type="ECO:0000256" key="1">
    <source>
        <dbReference type="ARBA" id="ARBA00004123"/>
    </source>
</evidence>
<protein>
    <recommendedName>
        <fullName evidence="11">HMG box domain-containing protein</fullName>
    </recommendedName>
</protein>
<dbReference type="GO" id="GO:0000981">
    <property type="term" value="F:DNA-binding transcription factor activity, RNA polymerase II-specific"/>
    <property type="evidence" value="ECO:0007669"/>
    <property type="project" value="TreeGrafter"/>
</dbReference>
<evidence type="ECO:0000313" key="12">
    <source>
        <dbReference type="EMBL" id="AQT19788.1"/>
    </source>
</evidence>
<keyword evidence="4" id="KW-0805">Transcription regulation</keyword>
<organism evidence="12">
    <name type="scientific">Schmidtea mediterranea</name>
    <name type="common">Freshwater planarian flatworm</name>
    <dbReference type="NCBI Taxonomy" id="79327"/>
    <lineage>
        <taxon>Eukaryota</taxon>
        <taxon>Metazoa</taxon>
        <taxon>Spiralia</taxon>
        <taxon>Lophotrochozoa</taxon>
        <taxon>Platyhelminthes</taxon>
        <taxon>Rhabditophora</taxon>
        <taxon>Seriata</taxon>
        <taxon>Tricladida</taxon>
        <taxon>Continenticola</taxon>
        <taxon>Geoplanoidea</taxon>
        <taxon>Dugesiidae</taxon>
        <taxon>Schmidtea</taxon>
    </lineage>
</organism>
<name>A0A1S6KMJ0_SCHMD</name>
<evidence type="ECO:0000256" key="3">
    <source>
        <dbReference type="ARBA" id="ARBA00022687"/>
    </source>
</evidence>
<dbReference type="PANTHER" id="PTHR10373:SF38">
    <property type="entry name" value="PROTEIN PANGOLIN, ISOFORM J"/>
    <property type="match status" value="1"/>
</dbReference>
<dbReference type="GO" id="GO:1990907">
    <property type="term" value="C:beta-catenin-TCF complex"/>
    <property type="evidence" value="ECO:0007669"/>
    <property type="project" value="TreeGrafter"/>
</dbReference>
<dbReference type="EMBL" id="KY348683">
    <property type="protein sequence ID" value="AQT19788.1"/>
    <property type="molecule type" value="mRNA"/>
</dbReference>
<comment type="similarity">
    <text evidence="2">Belongs to the TCF/LEF family.</text>
</comment>
<proteinExistence type="evidence at transcript level"/>
<dbReference type="GO" id="GO:0000978">
    <property type="term" value="F:RNA polymerase II cis-regulatory region sequence-specific DNA binding"/>
    <property type="evidence" value="ECO:0007669"/>
    <property type="project" value="TreeGrafter"/>
</dbReference>
<dbReference type="SUPFAM" id="SSF47095">
    <property type="entry name" value="HMG-box"/>
    <property type="match status" value="1"/>
</dbReference>
<evidence type="ECO:0000256" key="9">
    <source>
        <dbReference type="PROSITE-ProRule" id="PRU00267"/>
    </source>
</evidence>
<dbReference type="PANTHER" id="PTHR10373">
    <property type="entry name" value="TRANSCRIPTION FACTOR 7 FAMILY MEMBER"/>
    <property type="match status" value="1"/>
</dbReference>
<accession>A0A1S6KMJ0</accession>
<evidence type="ECO:0000256" key="2">
    <source>
        <dbReference type="ARBA" id="ARBA00006569"/>
    </source>
</evidence>
<dbReference type="FunFam" id="1.10.30.10:FF:000001">
    <property type="entry name" value="transcription factor 7 isoform X2"/>
    <property type="match status" value="1"/>
</dbReference>
<keyword evidence="3" id="KW-0879">Wnt signaling pathway</keyword>
<feature type="domain" description="HMG box" evidence="11">
    <location>
        <begin position="164"/>
        <end position="232"/>
    </location>
</feature>
<dbReference type="InterPro" id="IPR009071">
    <property type="entry name" value="HMG_box_dom"/>
</dbReference>
<dbReference type="InterPro" id="IPR024940">
    <property type="entry name" value="TCF/LEF"/>
</dbReference>
<keyword evidence="7" id="KW-0804">Transcription</keyword>
<keyword evidence="6" id="KW-0010">Activator</keyword>
<dbReference type="OrthoDB" id="2307332at2759"/>
<keyword evidence="5 9" id="KW-0238">DNA-binding</keyword>
<comment type="subcellular location">
    <subcellularLocation>
        <location evidence="1">Nucleus</location>
    </subcellularLocation>
</comment>
<feature type="DNA-binding region" description="HMG box" evidence="9">
    <location>
        <begin position="164"/>
        <end position="232"/>
    </location>
</feature>
<evidence type="ECO:0000256" key="7">
    <source>
        <dbReference type="ARBA" id="ARBA00023163"/>
    </source>
</evidence>
<dbReference type="AlphaFoldDB" id="A0A1S6KMJ0"/>
<evidence type="ECO:0000259" key="11">
    <source>
        <dbReference type="PROSITE" id="PS50118"/>
    </source>
</evidence>
<keyword evidence="8 9" id="KW-0539">Nucleus</keyword>
<evidence type="ECO:0000256" key="8">
    <source>
        <dbReference type="ARBA" id="ARBA00023242"/>
    </source>
</evidence>
<dbReference type="InterPro" id="IPR036910">
    <property type="entry name" value="HMG_box_dom_sf"/>
</dbReference>
<dbReference type="SMART" id="SM00398">
    <property type="entry name" value="HMG"/>
    <property type="match status" value="1"/>
</dbReference>
<evidence type="ECO:0000256" key="10">
    <source>
        <dbReference type="SAM" id="MobiDB-lite"/>
    </source>
</evidence>
<evidence type="ECO:0000256" key="6">
    <source>
        <dbReference type="ARBA" id="ARBA00023159"/>
    </source>
</evidence>
<feature type="region of interest" description="Disordered" evidence="10">
    <location>
        <begin position="296"/>
        <end position="316"/>
    </location>
</feature>
<sequence length="460" mass="50399">MNEYDPQNQYSEQSGLYRNSGVNYPLACNGPHTPHLNPLYGAPDFTSWQTAAAAAYGSPSSNIRSYYQSPANFISQNSGRFSPSLLNHQNSVQNSHFYGFPEVPGNPMSGIHNGQNLTGIPFSTYSGASSFRNSGFVNDPSRTSMALKLGLTNENAEKTKKPHIKKPLNAFMLFMKEMRAKVVAECTLKESAAINQILGRRWHALTREDQAKYYEMARKEKELHHQLYPGWSARDNYACNMKRKKKRGNSNNNNNNSKFHSSNADCQGYNFMKKEKYSMPSAQWFKQACNFSGSVISSSDNSSRTSKSSPSLPMSQGYFDGIPPRSILGATESLVNMSNNSTNNGVSSMISPMSGNPLGMLPTAGNLSADLDPYGLQYGAAALHNSLRQHQSLYNVGLTGMDAAISQAIKLEKFEGIISNSFMAGNSACDDRSLDASTLVSLSSSSSNNNVFSHTIMDLS</sequence>
<evidence type="ECO:0000256" key="4">
    <source>
        <dbReference type="ARBA" id="ARBA00023015"/>
    </source>
</evidence>
<dbReference type="PROSITE" id="PS50118">
    <property type="entry name" value="HMG_BOX_2"/>
    <property type="match status" value="1"/>
</dbReference>
<dbReference type="GO" id="GO:0000785">
    <property type="term" value="C:chromatin"/>
    <property type="evidence" value="ECO:0007669"/>
    <property type="project" value="TreeGrafter"/>
</dbReference>
<dbReference type="CDD" id="cd21996">
    <property type="entry name" value="HMG-box_TCF7-like"/>
    <property type="match status" value="1"/>
</dbReference>
<reference evidence="12" key="2">
    <citation type="journal article" date="2017" name="Dev. Cell">
        <title>Antagonistic Self-Organizing Patterning Systems Control Maintenance and Regeneration of the Anteroposterior Axis in Planarians.</title>
        <authorList>
            <person name="Stuckemann T."/>
            <person name="Cleland J.P."/>
            <person name="Werner S."/>
            <person name="Thi-Kim Vu H."/>
            <person name="Bayersdorf R."/>
            <person name="Liu S.Y."/>
            <person name="Friedrich B."/>
            <person name="Julicher F."/>
            <person name="Rink J.C."/>
        </authorList>
    </citation>
    <scope>NUCLEOTIDE SEQUENCE</scope>
</reference>
<reference evidence="12" key="1">
    <citation type="submission" date="2016-12" db="EMBL/GenBank/DDBJ databases">
        <authorList>
            <person name="Song W.-J."/>
            <person name="Kurnit D.M."/>
        </authorList>
    </citation>
    <scope>NUCLEOTIDE SEQUENCE</scope>
</reference>
<dbReference type="Gene3D" id="1.10.30.10">
    <property type="entry name" value="High mobility group box domain"/>
    <property type="match status" value="1"/>
</dbReference>
<evidence type="ECO:0000256" key="5">
    <source>
        <dbReference type="ARBA" id="ARBA00023125"/>
    </source>
</evidence>